<dbReference type="Proteomes" id="UP000675781">
    <property type="component" value="Unassembled WGS sequence"/>
</dbReference>
<keyword evidence="2" id="KW-1133">Transmembrane helix</keyword>
<evidence type="ECO:0000256" key="1">
    <source>
        <dbReference type="SAM" id="MobiDB-lite"/>
    </source>
</evidence>
<proteinExistence type="predicted"/>
<comment type="caution">
    <text evidence="3">The sequence shown here is derived from an EMBL/GenBank/DDBJ whole genome shotgun (WGS) entry which is preliminary data.</text>
</comment>
<name>A0A941IRX7_9ACTN</name>
<keyword evidence="2" id="KW-0812">Transmembrane</keyword>
<reference evidence="3" key="1">
    <citation type="submission" date="2021-04" db="EMBL/GenBank/DDBJ databases">
        <title>Genome based classification of Actinospica acidithermotolerans sp. nov., an actinobacterium isolated from an Indonesian hot spring.</title>
        <authorList>
            <person name="Kusuma A.B."/>
            <person name="Putra K.E."/>
            <person name="Nafisah S."/>
            <person name="Loh J."/>
            <person name="Nouioui I."/>
            <person name="Goodfellow M."/>
        </authorList>
    </citation>
    <scope>NUCLEOTIDE SEQUENCE</scope>
    <source>
        <strain evidence="3">CSCA 57</strain>
    </source>
</reference>
<evidence type="ECO:0000313" key="4">
    <source>
        <dbReference type="Proteomes" id="UP000675781"/>
    </source>
</evidence>
<accession>A0A941IRX7</accession>
<protein>
    <recommendedName>
        <fullName evidence="5">DUF4190 domain-containing protein</fullName>
    </recommendedName>
</protein>
<feature type="transmembrane region" description="Helical" evidence="2">
    <location>
        <begin position="53"/>
        <end position="72"/>
    </location>
</feature>
<keyword evidence="4" id="KW-1185">Reference proteome</keyword>
<feature type="region of interest" description="Disordered" evidence="1">
    <location>
        <begin position="1"/>
        <end position="39"/>
    </location>
</feature>
<feature type="transmembrane region" description="Helical" evidence="2">
    <location>
        <begin position="92"/>
        <end position="111"/>
    </location>
</feature>
<dbReference type="EMBL" id="JAGSOG010000415">
    <property type="protein sequence ID" value="MBR7839295.1"/>
    <property type="molecule type" value="Genomic_DNA"/>
</dbReference>
<dbReference type="AlphaFoldDB" id="A0A941IRX7"/>
<keyword evidence="2" id="KW-0472">Membrane</keyword>
<organism evidence="3 4">
    <name type="scientific">Actinospica durhamensis</name>
    <dbReference type="NCBI Taxonomy" id="1508375"/>
    <lineage>
        <taxon>Bacteria</taxon>
        <taxon>Bacillati</taxon>
        <taxon>Actinomycetota</taxon>
        <taxon>Actinomycetes</taxon>
        <taxon>Catenulisporales</taxon>
        <taxon>Actinospicaceae</taxon>
        <taxon>Actinospica</taxon>
    </lineage>
</organism>
<evidence type="ECO:0000256" key="2">
    <source>
        <dbReference type="SAM" id="Phobius"/>
    </source>
</evidence>
<sequence length="115" mass="11493">PRATPTPPGPTPLPYQGPPGAYGPRPATPPAGLPYRYPGAAAPRTNGMGTAGLTLSLCGLILPGLLVLGIIFSSVGISRARSGSLPDGRAKAGLAVSLIAAFGWIIVGIIVKNRG</sequence>
<evidence type="ECO:0000313" key="3">
    <source>
        <dbReference type="EMBL" id="MBR7839295.1"/>
    </source>
</evidence>
<evidence type="ECO:0008006" key="5">
    <source>
        <dbReference type="Google" id="ProtNLM"/>
    </source>
</evidence>
<feature type="compositionally biased region" description="Pro residues" evidence="1">
    <location>
        <begin position="1"/>
        <end position="17"/>
    </location>
</feature>
<feature type="non-terminal residue" evidence="3">
    <location>
        <position position="1"/>
    </location>
</feature>
<gene>
    <name evidence="3" type="ORF">KDL01_38900</name>
</gene>